<evidence type="ECO:0000313" key="2">
    <source>
        <dbReference type="Proteomes" id="UP001064048"/>
    </source>
</evidence>
<dbReference type="Proteomes" id="UP001064048">
    <property type="component" value="Chromosome 6"/>
</dbReference>
<sequence>MIPKNDYMSLLYSKARQGDADTPSKISKHPKAIKFFNSDSLVTDWHKGQLSNAHATINNVDVSFVMYYAPWDAESQYVRGQFEEAAMILNDRVQFSAINCWNPGSECRLQHNKIPSWPILIAYTSTSRGVLYKGPRNSHNMVKFLELILKPLQRVSGTDDLVQLLSVCDAVAVGYTPLTDSSKHYNTWYHVALKIREFDFVGEVCFGVVTSEDLALDLGVNSVPSARLMLWNDTKEYVVSESEMSIWNESSLMSWVLENFSQPVARIEPMWRKAFTFERYVDGNPLLILFTPLNPLYEQLPSYSLLREVAMEYYNCNNNESLQWTTELIKLQLVQRLLYQQKNFMKFCEDYKFKQTIRKTNQYYKKEIVSHNNKYPWINSTEKTQRSGVFNYLFKRGFDISKIIGSGDDKSYLLSSLGLMEECSPTVMPAEKSFYENYEQCQSFEEKARLESELLLEEEDLGTTMLPFEDDPLSPENLIQDNVKHFCKLMKFAKTWGPPITPQKVSSGNITHIQGLACAHNFSLNMLAVDSVRNHHFAESLGIDIDGKKDKTAVVILDSKHESQYLLSEEYTAKSLRDFIYNFTHKSLKRSLRTVVDEAVRTHYFGSDGQSEQMGIDEHTVHVLDLTTKTFRRLVKKPEELTLVAVCGGMCGAATTRALLEASRLLAGCGEPARAARLDALRHDLPWHYTVHTYPTIFVLAKQRGEAESARFPGAARVSAGGLVALALRALPPPRRVRVRLALCAQQQSTKEKKTCLKDIREHITTVIGRNLKYWRQTENRELKDALFKRLQYLHRVSLELTSRAKRALSEYTRWRANQPTKQEFIVKVDDDVLNPTVRASTQVFAINIQPFMKKPQMIIVSGAAVSTAKVAPTTYVPLEYTRFVPPTTLKITQFNGDLYLLERDPLAEEDQSPKDEINSPPPILAPKNPQRDESPPASPQFISRTPAHVVRQYAPITPVAFFPLTGVSPLTPPPLKKPVHRTTLIPPPVRSTLPNFEIPTRIGPAQEVLEKFKPDTNLLESLLIPSDTEGIKEISEPTAADQYFPDTVTPTRVTYTTQNWSEEDEVTSTLKTTSTDLESGYHIAYDDIDDTESTTGNTESDKSLEEEDTRKNADNSRHESEEDYVSTDSENYVDNTTSLSIEDVNFEDQNDKTTLEKDTAETKTTHYYNTSATLVYDYDETSTPQSFREKRRPSCNLRKLRDLSFKSPRTLPEIVAQLKKWTDDSPIAKWVDITDDTYTVMENPIYMMIIDDPSSGQILSAKQVVLIVAGIQGRDHHAVAAALYVLYQLIERSESHADLLSKYRFWVVPVLNPDGYDYSMTFPQRREWTKNLRQSWDTCSVKESCLACESTGLRCTVQPCYGVNLDRNFEYQWIPPEERRSEHACGDLYAGPRQLSELETAAITHFLHVQGSPLHTFIAFKEGDVLGVMYPYSHTKKKRAFDHVFISYILTVTTLAAVRMGWLDRRQRASKAASAAYSISGRPYVAGQTSEFLRKDMRVAQLIRSFKRHIFLITALYAGGIEDWVDGHLGIDNTYSVMIFRPTDANNPRVTTERVVHEAYAAMDTLLLQSLEPYNTQILRQVRGTSSVKTTPSLLTNLAACILVMRAIMDKIVLRLARTLLAKDAQRLRTVV</sequence>
<keyword evidence="2" id="KW-1185">Reference proteome</keyword>
<accession>A0ACC0KI81</accession>
<comment type="caution">
    <text evidence="1">The sequence shown here is derived from an EMBL/GenBank/DDBJ whole genome shotgun (WGS) entry which is preliminary data.</text>
</comment>
<protein>
    <submittedName>
        <fullName evidence="1">Uncharacterized protein</fullName>
    </submittedName>
</protein>
<name>A0ACC0KI81_CHOFU</name>
<dbReference type="EMBL" id="CM046106">
    <property type="protein sequence ID" value="KAI8435983.1"/>
    <property type="molecule type" value="Genomic_DNA"/>
</dbReference>
<proteinExistence type="predicted"/>
<reference evidence="1 2" key="1">
    <citation type="journal article" date="2022" name="Genome Biol. Evol.">
        <title>The Spruce Budworm Genome: Reconstructing the Evolutionary History of Antifreeze Proteins.</title>
        <authorList>
            <person name="Beliveau C."/>
            <person name="Gagne P."/>
            <person name="Picq S."/>
            <person name="Vernygora O."/>
            <person name="Keeling C.I."/>
            <person name="Pinkney K."/>
            <person name="Doucet D."/>
            <person name="Wen F."/>
            <person name="Johnston J.S."/>
            <person name="Maaroufi H."/>
            <person name="Boyle B."/>
            <person name="Laroche J."/>
            <person name="Dewar K."/>
            <person name="Juretic N."/>
            <person name="Blackburn G."/>
            <person name="Nisole A."/>
            <person name="Brunet B."/>
            <person name="Brandao M."/>
            <person name="Lumley L."/>
            <person name="Duan J."/>
            <person name="Quan G."/>
            <person name="Lucarotti C.J."/>
            <person name="Roe A.D."/>
            <person name="Sperling F.A.H."/>
            <person name="Levesque R.C."/>
            <person name="Cusson M."/>
        </authorList>
    </citation>
    <scope>NUCLEOTIDE SEQUENCE [LARGE SCALE GENOMIC DNA]</scope>
    <source>
        <strain evidence="1">Glfc:IPQL:Cfum</strain>
    </source>
</reference>
<evidence type="ECO:0000313" key="1">
    <source>
        <dbReference type="EMBL" id="KAI8435983.1"/>
    </source>
</evidence>
<organism evidence="1 2">
    <name type="scientific">Choristoneura fumiferana</name>
    <name type="common">Spruce budworm moth</name>
    <name type="synonym">Archips fumiferana</name>
    <dbReference type="NCBI Taxonomy" id="7141"/>
    <lineage>
        <taxon>Eukaryota</taxon>
        <taxon>Metazoa</taxon>
        <taxon>Ecdysozoa</taxon>
        <taxon>Arthropoda</taxon>
        <taxon>Hexapoda</taxon>
        <taxon>Insecta</taxon>
        <taxon>Pterygota</taxon>
        <taxon>Neoptera</taxon>
        <taxon>Endopterygota</taxon>
        <taxon>Lepidoptera</taxon>
        <taxon>Glossata</taxon>
        <taxon>Ditrysia</taxon>
        <taxon>Tortricoidea</taxon>
        <taxon>Tortricidae</taxon>
        <taxon>Tortricinae</taxon>
        <taxon>Choristoneura</taxon>
    </lineage>
</organism>
<gene>
    <name evidence="1" type="ORF">MSG28_004133</name>
</gene>